<comment type="subunit">
    <text evidence="7">Homodimer. Binds to stalled ribosomes, contacting rRNA.</text>
</comment>
<dbReference type="GO" id="GO:0030983">
    <property type="term" value="F:mismatched DNA binding"/>
    <property type="evidence" value="ECO:0007669"/>
    <property type="project" value="InterPro"/>
</dbReference>
<dbReference type="GO" id="GO:0005524">
    <property type="term" value="F:ATP binding"/>
    <property type="evidence" value="ECO:0007669"/>
    <property type="project" value="UniProtKB-UniRule"/>
</dbReference>
<dbReference type="Gene3D" id="3.30.1370.110">
    <property type="match status" value="1"/>
</dbReference>
<dbReference type="Pfam" id="PF00488">
    <property type="entry name" value="MutS_V"/>
    <property type="match status" value="1"/>
</dbReference>
<keyword evidence="7 11" id="KW-0255">Endonuclease</keyword>
<keyword evidence="8" id="KW-0175">Coiled coil</keyword>
<evidence type="ECO:0000256" key="2">
    <source>
        <dbReference type="ARBA" id="ARBA00022741"/>
    </source>
</evidence>
<dbReference type="GO" id="GO:0043023">
    <property type="term" value="F:ribosomal large subunit binding"/>
    <property type="evidence" value="ECO:0007669"/>
    <property type="project" value="UniProtKB-UniRule"/>
</dbReference>
<keyword evidence="7" id="KW-0540">Nuclease</keyword>
<comment type="function">
    <text evidence="7">Acts as a ribosome collision sensor, splitting the ribosome into its 2 subunits. Detects stalled/collided 70S ribosomes which it binds and splits by an ATP-hydrolysis driven conformational change. Acts upstream of the ribosome quality control system (RQC), a ribosome-associated complex that mediates the extraction of incompletely synthesized nascent chains from stalled ribosomes and their subsequent degradation. Probably generates substrates for RQC.</text>
</comment>
<dbReference type="PANTHER" id="PTHR48466">
    <property type="entry name" value="OS10G0509000 PROTEIN-RELATED"/>
    <property type="match status" value="1"/>
</dbReference>
<keyword evidence="4 7" id="KW-0067">ATP-binding</keyword>
<dbReference type="GO" id="GO:0045910">
    <property type="term" value="P:negative regulation of DNA recombination"/>
    <property type="evidence" value="ECO:0007669"/>
    <property type="project" value="InterPro"/>
</dbReference>
<gene>
    <name evidence="11" type="primary">mutS</name>
    <name evidence="7" type="synonym">mutS2</name>
    <name evidence="7" type="synonym">rqcU</name>
    <name evidence="11" type="ORF">NITINOP_3156</name>
</gene>
<feature type="compositionally biased region" description="Low complexity" evidence="9">
    <location>
        <begin position="699"/>
        <end position="712"/>
    </location>
</feature>
<dbReference type="GO" id="GO:0072344">
    <property type="term" value="P:rescue of stalled ribosome"/>
    <property type="evidence" value="ECO:0007669"/>
    <property type="project" value="UniProtKB-UniRule"/>
</dbReference>
<evidence type="ECO:0000256" key="4">
    <source>
        <dbReference type="ARBA" id="ARBA00022840"/>
    </source>
</evidence>
<evidence type="ECO:0000256" key="7">
    <source>
        <dbReference type="HAMAP-Rule" id="MF_00092"/>
    </source>
</evidence>
<evidence type="ECO:0000256" key="5">
    <source>
        <dbReference type="ARBA" id="ARBA00022884"/>
    </source>
</evidence>
<dbReference type="GO" id="GO:0140664">
    <property type="term" value="F:ATP-dependent DNA damage sensor activity"/>
    <property type="evidence" value="ECO:0007669"/>
    <property type="project" value="InterPro"/>
</dbReference>
<dbReference type="GO" id="GO:0004519">
    <property type="term" value="F:endonuclease activity"/>
    <property type="evidence" value="ECO:0007669"/>
    <property type="project" value="UniProtKB-UniRule"/>
</dbReference>
<dbReference type="PIRSF" id="PIRSF005814">
    <property type="entry name" value="MutS_YshD"/>
    <property type="match status" value="1"/>
</dbReference>
<dbReference type="EC" id="3.1.-.-" evidence="7"/>
<dbReference type="SMART" id="SM00463">
    <property type="entry name" value="SMR"/>
    <property type="match status" value="1"/>
</dbReference>
<evidence type="ECO:0000256" key="8">
    <source>
        <dbReference type="SAM" id="Coils"/>
    </source>
</evidence>
<dbReference type="SUPFAM" id="SSF52540">
    <property type="entry name" value="P-loop containing nucleoside triphosphate hydrolases"/>
    <property type="match status" value="1"/>
</dbReference>
<dbReference type="SUPFAM" id="SSF48334">
    <property type="entry name" value="DNA repair protein MutS, domain III"/>
    <property type="match status" value="1"/>
</dbReference>
<dbReference type="EC" id="3.6.4.-" evidence="7"/>
<evidence type="ECO:0000256" key="3">
    <source>
        <dbReference type="ARBA" id="ARBA00022801"/>
    </source>
</evidence>
<keyword evidence="3 7" id="KW-0378">Hydrolase</keyword>
<dbReference type="InterPro" id="IPR036063">
    <property type="entry name" value="Smr_dom_sf"/>
</dbReference>
<keyword evidence="12" id="KW-1185">Reference proteome</keyword>
<dbReference type="InterPro" id="IPR045076">
    <property type="entry name" value="MutS"/>
</dbReference>
<reference evidence="12" key="1">
    <citation type="submission" date="2015-09" db="EMBL/GenBank/DDBJ databases">
        <authorList>
            <person name="Daims H."/>
        </authorList>
    </citation>
    <scope>NUCLEOTIDE SEQUENCE [LARGE SCALE GENOMIC DNA]</scope>
</reference>
<sequence>MNHGQLKTAQALEWPRVLELLKQHAQSTLGKELCGSLPLADDLGSARLRQQETTEMAELLKSDEPMPSLGFPDIRENLARAAKGGELAAHELGNCAAVMALMDETARFMSRHAAEARALARVAEPLQALAKELRPVRSAIDEAIESDGTMKESATPELRRLTHHAHELKWKIRERLDRILHSQSYKEILQELYFVQREGRYVLPVKADMRGRVPGIVHDVSVSGATVFIEPRELIDLNNAIKVADLDVEREIRRILRELTASVAEKADSIGEGVERLAEWDCIQAKAGLSRRLKCSPVALNAEGRVVLKQARHPLLMVAREEVVPNDIIADETVRVLVISGPNTGGKTVTLKIVGLYSLMARAGLHLPCAPESEMALFTECHADIGDAQDISRDLSSFSAHILQIVELLSERGKHGESLEPQAPRSLVLLDEPVTSTDPEEGAALAGAVLCRLAALGMKVVATTHYGLLKELAQTTPGFANASVGFDVERLAPTYRLFLGIPGSSSALEIAGRLGMDEAILNDARRRLRQDDRRLERLMADLQLKQRQLAEEIERARRARVESEQAAAEAKALQAQLEQTEGEVRKGLRKKLGEHLQRARAEVQATVDAIKREQKLVKAKEAKQRLSEIEERVRREVAPIGEPIPVERLKVGDTVEIVGLGMIGRLLESPQGKKRVRVKVGDGEIVAAVSGLTGLSRQTDGGASDMSSMSSTGRRPQVPIGLEASADTDAVVDVRGQAADDALDQVIAALDRAVLGQASFLRIIHGHGTGRLKSVLREYLSGSPYVASFRSGDRTEGGDGVTVVKLV</sequence>
<feature type="region of interest" description="Disordered" evidence="9">
    <location>
        <begin position="696"/>
        <end position="716"/>
    </location>
</feature>
<evidence type="ECO:0000256" key="9">
    <source>
        <dbReference type="SAM" id="MobiDB-lite"/>
    </source>
</evidence>
<dbReference type="KEGG" id="nio:NITINOP_3156"/>
<feature type="domain" description="Smr" evidence="10">
    <location>
        <begin position="732"/>
        <end position="807"/>
    </location>
</feature>
<dbReference type="HAMAP" id="MF_00092">
    <property type="entry name" value="MutS2"/>
    <property type="match status" value="1"/>
</dbReference>
<feature type="binding site" evidence="7">
    <location>
        <begin position="341"/>
        <end position="348"/>
    </location>
    <ligand>
        <name>ATP</name>
        <dbReference type="ChEBI" id="CHEBI:30616"/>
    </ligand>
</feature>
<dbReference type="Proteomes" id="UP000066284">
    <property type="component" value="Chromosome 1"/>
</dbReference>
<accession>A0A0S4KXT1</accession>
<comment type="function">
    <text evidence="7">Endonuclease that is involved in the suppression of homologous recombination and thus may have a key role in the control of bacterial genetic diversity.</text>
</comment>
<dbReference type="NCBIfam" id="TIGR01069">
    <property type="entry name" value="mutS2"/>
    <property type="match status" value="1"/>
</dbReference>
<keyword evidence="5 7" id="KW-0694">RNA-binding</keyword>
<dbReference type="InterPro" id="IPR027417">
    <property type="entry name" value="P-loop_NTPase"/>
</dbReference>
<keyword evidence="1 7" id="KW-0699">rRNA-binding</keyword>
<dbReference type="GO" id="GO:0016887">
    <property type="term" value="F:ATP hydrolysis activity"/>
    <property type="evidence" value="ECO:0007669"/>
    <property type="project" value="InterPro"/>
</dbReference>
<dbReference type="InterPro" id="IPR002625">
    <property type="entry name" value="Smr_dom"/>
</dbReference>
<keyword evidence="2 7" id="KW-0547">Nucleotide-binding</keyword>
<dbReference type="STRING" id="1715989.NITINOP_3156"/>
<dbReference type="AlphaFoldDB" id="A0A0S4KXT1"/>
<keyword evidence="6 7" id="KW-0238">DNA-binding</keyword>
<dbReference type="PROSITE" id="PS50828">
    <property type="entry name" value="SMR"/>
    <property type="match status" value="1"/>
</dbReference>
<dbReference type="GO" id="GO:0019843">
    <property type="term" value="F:rRNA binding"/>
    <property type="evidence" value="ECO:0007669"/>
    <property type="project" value="UniProtKB-UniRule"/>
</dbReference>
<dbReference type="InterPro" id="IPR007696">
    <property type="entry name" value="DNA_mismatch_repair_MutS_core"/>
</dbReference>
<comment type="similarity">
    <text evidence="7">Belongs to the DNA mismatch repair MutS family. MutS2 subfamily.</text>
</comment>
<organism evidence="11 12">
    <name type="scientific">Candidatus Nitrospira inopinata</name>
    <dbReference type="NCBI Taxonomy" id="1715989"/>
    <lineage>
        <taxon>Bacteria</taxon>
        <taxon>Pseudomonadati</taxon>
        <taxon>Nitrospirota</taxon>
        <taxon>Nitrospiria</taxon>
        <taxon>Nitrospirales</taxon>
        <taxon>Nitrospiraceae</taxon>
        <taxon>Nitrospira</taxon>
    </lineage>
</organism>
<name>A0A0S4KXT1_9BACT</name>
<dbReference type="PANTHER" id="PTHR48466:SF2">
    <property type="entry name" value="OS10G0509000 PROTEIN"/>
    <property type="match status" value="1"/>
</dbReference>
<dbReference type="EMBL" id="LN885086">
    <property type="protein sequence ID" value="CUQ68128.1"/>
    <property type="molecule type" value="Genomic_DNA"/>
</dbReference>
<evidence type="ECO:0000259" key="10">
    <source>
        <dbReference type="PROSITE" id="PS50828"/>
    </source>
</evidence>
<feature type="coiled-coil region" evidence="8">
    <location>
        <begin position="521"/>
        <end position="636"/>
    </location>
</feature>
<protein>
    <recommendedName>
        <fullName evidence="7">Endonuclease MutS2</fullName>
        <ecNumber evidence="7">3.1.-.-</ecNumber>
    </recommendedName>
    <alternativeName>
        <fullName evidence="7">Ribosome-associated protein quality control-upstream factor</fullName>
        <shortName evidence="7">RQC-upstream factor</shortName>
        <shortName evidence="7">RqcU</shortName>
        <ecNumber evidence="7">3.6.4.-</ecNumber>
    </alternativeName>
</protein>
<dbReference type="OrthoDB" id="9808166at2"/>
<dbReference type="InterPro" id="IPR036187">
    <property type="entry name" value="DNA_mismatch_repair_MutS_sf"/>
</dbReference>
<evidence type="ECO:0000313" key="12">
    <source>
        <dbReference type="Proteomes" id="UP000066284"/>
    </source>
</evidence>
<evidence type="ECO:0000256" key="6">
    <source>
        <dbReference type="ARBA" id="ARBA00023125"/>
    </source>
</evidence>
<dbReference type="InterPro" id="IPR005747">
    <property type="entry name" value="MutS2"/>
</dbReference>
<evidence type="ECO:0000256" key="1">
    <source>
        <dbReference type="ARBA" id="ARBA00022730"/>
    </source>
</evidence>
<dbReference type="SMART" id="SM00533">
    <property type="entry name" value="MUTSd"/>
    <property type="match status" value="1"/>
</dbReference>
<evidence type="ECO:0000313" key="11">
    <source>
        <dbReference type="EMBL" id="CUQ68128.1"/>
    </source>
</evidence>
<dbReference type="GO" id="GO:0006298">
    <property type="term" value="P:mismatch repair"/>
    <property type="evidence" value="ECO:0007669"/>
    <property type="project" value="InterPro"/>
</dbReference>
<dbReference type="Gene3D" id="3.40.50.300">
    <property type="entry name" value="P-loop containing nucleotide triphosphate hydrolases"/>
    <property type="match status" value="1"/>
</dbReference>
<dbReference type="SMART" id="SM00534">
    <property type="entry name" value="MUTSac"/>
    <property type="match status" value="1"/>
</dbReference>
<dbReference type="FunFam" id="3.40.50.300:FF:000830">
    <property type="entry name" value="Endonuclease MutS2"/>
    <property type="match status" value="1"/>
</dbReference>
<dbReference type="InterPro" id="IPR000432">
    <property type="entry name" value="DNA_mismatch_repair_MutS_C"/>
</dbReference>
<dbReference type="RefSeq" id="WP_062487205.1">
    <property type="nucleotide sequence ID" value="NZ_LN885086.1"/>
</dbReference>
<proteinExistence type="inferred from homology"/>
<dbReference type="Pfam" id="PF01713">
    <property type="entry name" value="Smr"/>
    <property type="match status" value="1"/>
</dbReference>
<dbReference type="SUPFAM" id="SSF160443">
    <property type="entry name" value="SMR domain-like"/>
    <property type="match status" value="1"/>
</dbReference>